<sequence>ICGRELDANHSWHPCDVPEAAAYTLVASFEKPVVAASVQVYIASEGIATLSPPLLTVELLHESTPGGDPTSSEFVDSRRVSCRANPIEVSVVHDLTQPFRLTKSVRINFTAPDVSIGAVRLRSSKALNPVAVSQCTARQLYHPSLEKCVNYSCDRPRCPKPVLRNARVVCEGEEEGDACVIRCDDGYVLTGDDSSDRLVCDGGTWTGSGNLCKPVDCKTPLIAHADPMCADGTTFGKTCSFKCRPPARFKGSTCNVTCDQSDYEPVFPQGSRQLSLAQAVVCSGTGQWHPNTDSLECRRKCSKDYIGDGWCDAANNQEHCDWDGGDCCPSTVAGHVVKSFPPNCPADECGCRDPRTRR</sequence>
<evidence type="ECO:0000256" key="3">
    <source>
        <dbReference type="ARBA" id="ARBA00023180"/>
    </source>
</evidence>
<dbReference type="Pfam" id="PF00084">
    <property type="entry name" value="Sushi"/>
    <property type="match status" value="1"/>
</dbReference>
<comment type="caution">
    <text evidence="6">The sequence shown here is derived from an EMBL/GenBank/DDBJ whole genome shotgun (WGS) entry which is preliminary data.</text>
</comment>
<evidence type="ECO:0000313" key="7">
    <source>
        <dbReference type="Proteomes" id="UP001321473"/>
    </source>
</evidence>
<dbReference type="Gene3D" id="2.10.70.10">
    <property type="entry name" value="Complement Module, domain 1"/>
    <property type="match status" value="1"/>
</dbReference>
<feature type="non-terminal residue" evidence="6">
    <location>
        <position position="1"/>
    </location>
</feature>
<keyword evidence="3" id="KW-0325">Glycoprotein</keyword>
<dbReference type="GO" id="GO:0007166">
    <property type="term" value="P:cell surface receptor signaling pathway"/>
    <property type="evidence" value="ECO:0007669"/>
    <property type="project" value="TreeGrafter"/>
</dbReference>
<dbReference type="PANTHER" id="PTHR46130">
    <property type="entry name" value="LAMGL DOMAIN-CONTAINING PROTEIN"/>
    <property type="match status" value="1"/>
</dbReference>
<evidence type="ECO:0000256" key="4">
    <source>
        <dbReference type="PROSITE-ProRule" id="PRU00302"/>
    </source>
</evidence>
<keyword evidence="2" id="KW-1015">Disulfide bond</keyword>
<keyword evidence="4" id="KW-0768">Sushi</keyword>
<evidence type="ECO:0000256" key="2">
    <source>
        <dbReference type="ARBA" id="ARBA00023157"/>
    </source>
</evidence>
<gene>
    <name evidence="6" type="ORF">V5799_028421</name>
</gene>
<name>A0AAQ4DCX1_AMBAM</name>
<dbReference type="GO" id="GO:0004222">
    <property type="term" value="F:metalloendopeptidase activity"/>
    <property type="evidence" value="ECO:0007669"/>
    <property type="project" value="TreeGrafter"/>
</dbReference>
<dbReference type="Proteomes" id="UP001321473">
    <property type="component" value="Unassembled WGS sequence"/>
</dbReference>
<keyword evidence="1" id="KW-0677">Repeat</keyword>
<dbReference type="InterPro" id="IPR000436">
    <property type="entry name" value="Sushi_SCR_CCP_dom"/>
</dbReference>
<dbReference type="EMBL" id="JARKHS020032271">
    <property type="protein sequence ID" value="KAK8760311.1"/>
    <property type="molecule type" value="Genomic_DNA"/>
</dbReference>
<dbReference type="CDD" id="cd00033">
    <property type="entry name" value="CCP"/>
    <property type="match status" value="1"/>
</dbReference>
<dbReference type="SMART" id="SM00032">
    <property type="entry name" value="CCP"/>
    <property type="match status" value="2"/>
</dbReference>
<evidence type="ECO:0000313" key="6">
    <source>
        <dbReference type="EMBL" id="KAK8760311.1"/>
    </source>
</evidence>
<comment type="caution">
    <text evidence="4">Lacks conserved residue(s) required for the propagation of feature annotation.</text>
</comment>
<proteinExistence type="predicted"/>
<feature type="domain" description="Sushi" evidence="5">
    <location>
        <begin position="156"/>
        <end position="214"/>
    </location>
</feature>
<dbReference type="PROSITE" id="PS50923">
    <property type="entry name" value="SUSHI"/>
    <property type="match status" value="1"/>
</dbReference>
<dbReference type="InterPro" id="IPR000800">
    <property type="entry name" value="Notch_dom"/>
</dbReference>
<organism evidence="6 7">
    <name type="scientific">Amblyomma americanum</name>
    <name type="common">Lone star tick</name>
    <dbReference type="NCBI Taxonomy" id="6943"/>
    <lineage>
        <taxon>Eukaryota</taxon>
        <taxon>Metazoa</taxon>
        <taxon>Ecdysozoa</taxon>
        <taxon>Arthropoda</taxon>
        <taxon>Chelicerata</taxon>
        <taxon>Arachnida</taxon>
        <taxon>Acari</taxon>
        <taxon>Parasitiformes</taxon>
        <taxon>Ixodida</taxon>
        <taxon>Ixodoidea</taxon>
        <taxon>Ixodidae</taxon>
        <taxon>Amblyomminae</taxon>
        <taxon>Amblyomma</taxon>
    </lineage>
</organism>
<evidence type="ECO:0000256" key="1">
    <source>
        <dbReference type="ARBA" id="ARBA00022737"/>
    </source>
</evidence>
<reference evidence="6 7" key="1">
    <citation type="journal article" date="2023" name="Arcadia Sci">
        <title>De novo assembly of a long-read Amblyomma americanum tick genome.</title>
        <authorList>
            <person name="Chou S."/>
            <person name="Poskanzer K.E."/>
            <person name="Rollins M."/>
            <person name="Thuy-Boun P.S."/>
        </authorList>
    </citation>
    <scope>NUCLEOTIDE SEQUENCE [LARGE SCALE GENOMIC DNA]</scope>
    <source>
        <strain evidence="6">F_SG_1</strain>
        <tissue evidence="6">Salivary glands</tissue>
    </source>
</reference>
<dbReference type="InterPro" id="IPR035976">
    <property type="entry name" value="Sushi/SCR/CCP_sf"/>
</dbReference>
<dbReference type="PANTHER" id="PTHR46130:SF3">
    <property type="entry name" value="CHROMOSOME UNDETERMINED SCAFFOLD_33, WHOLE GENOME SHOTGUN SEQUENCE"/>
    <property type="match status" value="1"/>
</dbReference>
<keyword evidence="7" id="KW-1185">Reference proteome</keyword>
<accession>A0AAQ4DCX1</accession>
<dbReference type="SUPFAM" id="SSF57535">
    <property type="entry name" value="Complement control module/SCR domain"/>
    <property type="match status" value="1"/>
</dbReference>
<evidence type="ECO:0000259" key="5">
    <source>
        <dbReference type="PROSITE" id="PS50923"/>
    </source>
</evidence>
<protein>
    <recommendedName>
        <fullName evidence="5">Sushi domain-containing protein</fullName>
    </recommendedName>
</protein>
<dbReference type="InterPro" id="IPR043543">
    <property type="entry name" value="PAPPA/PAPPA2"/>
</dbReference>
<dbReference type="AlphaFoldDB" id="A0AAQ4DCX1"/>
<dbReference type="SMART" id="SM00004">
    <property type="entry name" value="NL"/>
    <property type="match status" value="1"/>
</dbReference>
<dbReference type="GO" id="GO:0005615">
    <property type="term" value="C:extracellular space"/>
    <property type="evidence" value="ECO:0007669"/>
    <property type="project" value="TreeGrafter"/>
</dbReference>
<dbReference type="GO" id="GO:0006508">
    <property type="term" value="P:proteolysis"/>
    <property type="evidence" value="ECO:0007669"/>
    <property type="project" value="TreeGrafter"/>
</dbReference>
<dbReference type="Gene3D" id="4.10.470.20">
    <property type="match status" value="1"/>
</dbReference>